<dbReference type="SUPFAM" id="SSF56349">
    <property type="entry name" value="DNA breaking-rejoining enzymes"/>
    <property type="match status" value="1"/>
</dbReference>
<dbReference type="GO" id="GO:0006310">
    <property type="term" value="P:DNA recombination"/>
    <property type="evidence" value="ECO:0007669"/>
    <property type="project" value="UniProtKB-KW"/>
</dbReference>
<evidence type="ECO:0000256" key="4">
    <source>
        <dbReference type="ARBA" id="ARBA00023125"/>
    </source>
</evidence>
<proteinExistence type="inferred from homology"/>
<dbReference type="Pfam" id="PF14659">
    <property type="entry name" value="Phage_int_SAM_3"/>
    <property type="match status" value="1"/>
</dbReference>
<dbReference type="AlphaFoldDB" id="A0A4R2JH39"/>
<keyword evidence="3" id="KW-0229">DNA integration</keyword>
<dbReference type="InterPro" id="IPR002104">
    <property type="entry name" value="Integrase_catalytic"/>
</dbReference>
<dbReference type="Proteomes" id="UP000294886">
    <property type="component" value="Unassembled WGS sequence"/>
</dbReference>
<dbReference type="PANTHER" id="PTHR30349">
    <property type="entry name" value="PHAGE INTEGRASE-RELATED"/>
    <property type="match status" value="1"/>
</dbReference>
<protein>
    <submittedName>
        <fullName evidence="9">Site-specific recombinase XerD</fullName>
    </submittedName>
</protein>
<comment type="function">
    <text evidence="1">Site-specific tyrosine recombinase, which acts by catalyzing the cutting and rejoining of the recombining DNA molecules.</text>
</comment>
<evidence type="ECO:0000259" key="8">
    <source>
        <dbReference type="PROSITE" id="PS51900"/>
    </source>
</evidence>
<comment type="similarity">
    <text evidence="2">Belongs to the 'phage' integrase family.</text>
</comment>
<sequence length="403" mass="47122">MARQRGSVKEIIKGKKYKISFYIGTDGNGKRKYYIETIECKNKAEAQKYLAKKIVEYDTGTLPIDETNITVKDYLKKWLETKKSSLALKTYNDYEQKIRLYINPAIGNYKLLKLTPLIIQNMYNNMLEQGLSARTIRYTHTVLNEALKQAIKWQMLRYNPCDGTTLPKQAKKEMKVLTPEQAKKFLEACVYNRWGILFELLLISGMRPSEALGLKWEDIDWKNNRIAVQRTLTRVKNNWQLKEPKTPQSRRTIPLPREVMNDLKEHRKQQSKEKLKAKEYINYDKDKNKFKPEEWEEKLKDPKVYVDYGLVFATETGRPLDLANINYQYFKPLLKNAGLPNIRLYDLRHTCATLLLLAGENPKVVSERLGHANITLTLDTYSHVLPTMQEEATQKLKQMLFGS</sequence>
<comment type="caution">
    <text evidence="9">The sequence shown here is derived from an EMBL/GenBank/DDBJ whole genome shotgun (WGS) entry which is preliminary data.</text>
</comment>
<evidence type="ECO:0000256" key="2">
    <source>
        <dbReference type="ARBA" id="ARBA00008857"/>
    </source>
</evidence>
<dbReference type="CDD" id="cd01189">
    <property type="entry name" value="INT_ICEBs1_C_like"/>
    <property type="match status" value="1"/>
</dbReference>
<organism evidence="9 10">
    <name type="scientific">Caldanaerobacter subterraneus</name>
    <dbReference type="NCBI Taxonomy" id="911092"/>
    <lineage>
        <taxon>Bacteria</taxon>
        <taxon>Bacillati</taxon>
        <taxon>Bacillota</taxon>
        <taxon>Clostridia</taxon>
        <taxon>Thermoanaerobacterales</taxon>
        <taxon>Thermoanaerobacteraceae</taxon>
        <taxon>Caldanaerobacter</taxon>
    </lineage>
</organism>
<gene>
    <name evidence="9" type="ORF">EV203_12912</name>
</gene>
<keyword evidence="5" id="KW-0233">DNA recombination</keyword>
<dbReference type="InterPro" id="IPR044068">
    <property type="entry name" value="CB"/>
</dbReference>
<evidence type="ECO:0000256" key="3">
    <source>
        <dbReference type="ARBA" id="ARBA00022908"/>
    </source>
</evidence>
<evidence type="ECO:0000256" key="1">
    <source>
        <dbReference type="ARBA" id="ARBA00003283"/>
    </source>
</evidence>
<accession>A0A4R2JH39</accession>
<dbReference type="GO" id="GO:0003677">
    <property type="term" value="F:DNA binding"/>
    <property type="evidence" value="ECO:0007669"/>
    <property type="project" value="UniProtKB-UniRule"/>
</dbReference>
<evidence type="ECO:0000256" key="5">
    <source>
        <dbReference type="ARBA" id="ARBA00023172"/>
    </source>
</evidence>
<dbReference type="InterPro" id="IPR004107">
    <property type="entry name" value="Integrase_SAM-like_N"/>
</dbReference>
<evidence type="ECO:0000259" key="7">
    <source>
        <dbReference type="PROSITE" id="PS51898"/>
    </source>
</evidence>
<dbReference type="InterPro" id="IPR013762">
    <property type="entry name" value="Integrase-like_cat_sf"/>
</dbReference>
<name>A0A4R2JH39_9THEO</name>
<dbReference type="Pfam" id="PF00589">
    <property type="entry name" value="Phage_integrase"/>
    <property type="match status" value="1"/>
</dbReference>
<dbReference type="InterPro" id="IPR050090">
    <property type="entry name" value="Tyrosine_recombinase_XerCD"/>
</dbReference>
<dbReference type="RefSeq" id="WP_012268865.1">
    <property type="nucleotide sequence ID" value="NZ_SLWU01000029.1"/>
</dbReference>
<dbReference type="Gene3D" id="1.10.150.130">
    <property type="match status" value="1"/>
</dbReference>
<dbReference type="InterPro" id="IPR011010">
    <property type="entry name" value="DNA_brk_join_enz"/>
</dbReference>
<evidence type="ECO:0000313" key="10">
    <source>
        <dbReference type="Proteomes" id="UP000294886"/>
    </source>
</evidence>
<dbReference type="PANTHER" id="PTHR30349:SF64">
    <property type="entry name" value="PROPHAGE INTEGRASE INTD-RELATED"/>
    <property type="match status" value="1"/>
</dbReference>
<reference evidence="9 10" key="1">
    <citation type="submission" date="2019-03" db="EMBL/GenBank/DDBJ databases">
        <title>Genomic Encyclopedia of Type Strains, Phase IV (KMG-IV): sequencing the most valuable type-strain genomes for metagenomic binning, comparative biology and taxonomic classification.</title>
        <authorList>
            <person name="Goeker M."/>
        </authorList>
    </citation>
    <scope>NUCLEOTIDE SEQUENCE [LARGE SCALE GENOMIC DNA]</scope>
    <source>
        <strain evidence="9 10">DSM 13054</strain>
    </source>
</reference>
<feature type="domain" description="Core-binding (CB)" evidence="8">
    <location>
        <begin position="69"/>
        <end position="151"/>
    </location>
</feature>
<evidence type="ECO:0000256" key="6">
    <source>
        <dbReference type="PROSITE-ProRule" id="PRU01248"/>
    </source>
</evidence>
<dbReference type="EMBL" id="SLWU01000029">
    <property type="protein sequence ID" value="TCO57642.1"/>
    <property type="molecule type" value="Genomic_DNA"/>
</dbReference>
<dbReference type="InterPro" id="IPR010998">
    <property type="entry name" value="Integrase_recombinase_N"/>
</dbReference>
<dbReference type="GO" id="GO:0015074">
    <property type="term" value="P:DNA integration"/>
    <property type="evidence" value="ECO:0007669"/>
    <property type="project" value="UniProtKB-KW"/>
</dbReference>
<feature type="domain" description="Tyr recombinase" evidence="7">
    <location>
        <begin position="172"/>
        <end position="394"/>
    </location>
</feature>
<dbReference type="PROSITE" id="PS51900">
    <property type="entry name" value="CB"/>
    <property type="match status" value="1"/>
</dbReference>
<dbReference type="Gene3D" id="1.10.443.10">
    <property type="entry name" value="Intergrase catalytic core"/>
    <property type="match status" value="1"/>
</dbReference>
<keyword evidence="4 6" id="KW-0238">DNA-binding</keyword>
<dbReference type="PROSITE" id="PS51898">
    <property type="entry name" value="TYR_RECOMBINASE"/>
    <property type="match status" value="1"/>
</dbReference>
<evidence type="ECO:0000313" key="9">
    <source>
        <dbReference type="EMBL" id="TCO57642.1"/>
    </source>
</evidence>